<feature type="region of interest" description="Disordered" evidence="6">
    <location>
        <begin position="76"/>
        <end position="107"/>
    </location>
</feature>
<evidence type="ECO:0000256" key="6">
    <source>
        <dbReference type="SAM" id="MobiDB-lite"/>
    </source>
</evidence>
<evidence type="ECO:0000256" key="1">
    <source>
        <dbReference type="ARBA" id="ARBA00004123"/>
    </source>
</evidence>
<dbReference type="GO" id="GO:0003700">
    <property type="term" value="F:DNA-binding transcription factor activity"/>
    <property type="evidence" value="ECO:0007669"/>
    <property type="project" value="InterPro"/>
</dbReference>
<evidence type="ECO:0000313" key="8">
    <source>
        <dbReference type="EMBL" id="EPS71531.1"/>
    </source>
</evidence>
<accession>S8D2A8</accession>
<dbReference type="GO" id="GO:0005634">
    <property type="term" value="C:nucleus"/>
    <property type="evidence" value="ECO:0007669"/>
    <property type="project" value="UniProtKB-SubCell"/>
</dbReference>
<dbReference type="OrthoDB" id="1918969at2759"/>
<dbReference type="PROSITE" id="PS50811">
    <property type="entry name" value="WRKY"/>
    <property type="match status" value="1"/>
</dbReference>
<protein>
    <recommendedName>
        <fullName evidence="7">WRKY domain-containing protein</fullName>
    </recommendedName>
</protein>
<dbReference type="SMART" id="SM00774">
    <property type="entry name" value="WRKY"/>
    <property type="match status" value="1"/>
</dbReference>
<comment type="subcellular location">
    <subcellularLocation>
        <location evidence="1">Nucleus</location>
    </subcellularLocation>
</comment>
<dbReference type="PANTHER" id="PTHR32096">
    <property type="entry name" value="WRKY TRANSCRIPTION FACTOR 30-RELATED-RELATED"/>
    <property type="match status" value="1"/>
</dbReference>
<keyword evidence="9" id="KW-1185">Reference proteome</keyword>
<sequence length="107" mass="12209">KRRKNEETRMVHEMTQEEVCGDSWAWRKYGQKPIKGSLYPRSNYYRCSTLKACSAKKQVERSPNDPSRFLVSYTGEHTHQRPAHRRYLSGCSVSNSTKLSPAAGDGG</sequence>
<dbReference type="InterPro" id="IPR003657">
    <property type="entry name" value="WRKY_dom"/>
</dbReference>
<keyword evidence="4" id="KW-0804">Transcription</keyword>
<evidence type="ECO:0000256" key="2">
    <source>
        <dbReference type="ARBA" id="ARBA00023015"/>
    </source>
</evidence>
<dbReference type="Proteomes" id="UP000015453">
    <property type="component" value="Unassembled WGS sequence"/>
</dbReference>
<dbReference type="InterPro" id="IPR044810">
    <property type="entry name" value="WRKY_plant"/>
</dbReference>
<dbReference type="Gene3D" id="2.20.25.80">
    <property type="entry name" value="WRKY domain"/>
    <property type="match status" value="1"/>
</dbReference>
<comment type="caution">
    <text evidence="8">The sequence shown here is derived from an EMBL/GenBank/DDBJ whole genome shotgun (WGS) entry which is preliminary data.</text>
</comment>
<feature type="non-terminal residue" evidence="8">
    <location>
        <position position="107"/>
    </location>
</feature>
<reference evidence="8 9" key="1">
    <citation type="journal article" date="2013" name="BMC Genomics">
        <title>The miniature genome of a carnivorous plant Genlisea aurea contains a low number of genes and short non-coding sequences.</title>
        <authorList>
            <person name="Leushkin E.V."/>
            <person name="Sutormin R.A."/>
            <person name="Nabieva E.R."/>
            <person name="Penin A.A."/>
            <person name="Kondrashov A.S."/>
            <person name="Logacheva M.D."/>
        </authorList>
    </citation>
    <scope>NUCLEOTIDE SEQUENCE [LARGE SCALE GENOMIC DNA]</scope>
</reference>
<evidence type="ECO:0000259" key="7">
    <source>
        <dbReference type="PROSITE" id="PS50811"/>
    </source>
</evidence>
<dbReference type="InterPro" id="IPR036576">
    <property type="entry name" value="WRKY_dom_sf"/>
</dbReference>
<evidence type="ECO:0000256" key="3">
    <source>
        <dbReference type="ARBA" id="ARBA00023125"/>
    </source>
</evidence>
<keyword evidence="5" id="KW-0539">Nucleus</keyword>
<gene>
    <name evidence="8" type="ORF">M569_03225</name>
</gene>
<dbReference type="SUPFAM" id="SSF118290">
    <property type="entry name" value="WRKY DNA-binding domain"/>
    <property type="match status" value="1"/>
</dbReference>
<dbReference type="EMBL" id="AUSU01001224">
    <property type="protein sequence ID" value="EPS71531.1"/>
    <property type="molecule type" value="Genomic_DNA"/>
</dbReference>
<name>S8D2A8_9LAMI</name>
<dbReference type="AlphaFoldDB" id="S8D2A8"/>
<keyword evidence="3" id="KW-0238">DNA-binding</keyword>
<evidence type="ECO:0000313" key="9">
    <source>
        <dbReference type="Proteomes" id="UP000015453"/>
    </source>
</evidence>
<evidence type="ECO:0000256" key="4">
    <source>
        <dbReference type="ARBA" id="ARBA00023163"/>
    </source>
</evidence>
<proteinExistence type="predicted"/>
<feature type="non-terminal residue" evidence="8">
    <location>
        <position position="1"/>
    </location>
</feature>
<keyword evidence="2" id="KW-0805">Transcription regulation</keyword>
<evidence type="ECO:0000256" key="5">
    <source>
        <dbReference type="ARBA" id="ARBA00023242"/>
    </source>
</evidence>
<feature type="domain" description="WRKY" evidence="7">
    <location>
        <begin position="15"/>
        <end position="82"/>
    </location>
</feature>
<dbReference type="GO" id="GO:0000976">
    <property type="term" value="F:transcription cis-regulatory region binding"/>
    <property type="evidence" value="ECO:0007669"/>
    <property type="project" value="TreeGrafter"/>
</dbReference>
<dbReference type="PANTHER" id="PTHR32096:SF80">
    <property type="entry name" value="WRKY TRANSCRIPTION FACTOR 27-RELATED"/>
    <property type="match status" value="1"/>
</dbReference>
<organism evidence="8 9">
    <name type="scientific">Genlisea aurea</name>
    <dbReference type="NCBI Taxonomy" id="192259"/>
    <lineage>
        <taxon>Eukaryota</taxon>
        <taxon>Viridiplantae</taxon>
        <taxon>Streptophyta</taxon>
        <taxon>Embryophyta</taxon>
        <taxon>Tracheophyta</taxon>
        <taxon>Spermatophyta</taxon>
        <taxon>Magnoliopsida</taxon>
        <taxon>eudicotyledons</taxon>
        <taxon>Gunneridae</taxon>
        <taxon>Pentapetalae</taxon>
        <taxon>asterids</taxon>
        <taxon>lamiids</taxon>
        <taxon>Lamiales</taxon>
        <taxon>Lentibulariaceae</taxon>
        <taxon>Genlisea</taxon>
    </lineage>
</organism>
<dbReference type="Pfam" id="PF03106">
    <property type="entry name" value="WRKY"/>
    <property type="match status" value="1"/>
</dbReference>